<gene>
    <name evidence="3" type="ORF">G7043_39260</name>
</gene>
<comment type="caution">
    <text evidence="3">The sequence shown here is derived from an EMBL/GenBank/DDBJ whole genome shotgun (WGS) entry which is preliminary data.</text>
</comment>
<dbReference type="AlphaFoldDB" id="A0A7C9RW65"/>
<organism evidence="3 4">
    <name type="scientific">Lentzea alba</name>
    <dbReference type="NCBI Taxonomy" id="2714351"/>
    <lineage>
        <taxon>Bacteria</taxon>
        <taxon>Bacillati</taxon>
        <taxon>Actinomycetota</taxon>
        <taxon>Actinomycetes</taxon>
        <taxon>Pseudonocardiales</taxon>
        <taxon>Pseudonocardiaceae</taxon>
        <taxon>Lentzea</taxon>
    </lineage>
</organism>
<reference evidence="3 4" key="1">
    <citation type="submission" date="2020-03" db="EMBL/GenBank/DDBJ databases">
        <title>Isolation and identification of active actinomycetes.</title>
        <authorList>
            <person name="Sun X."/>
        </authorList>
    </citation>
    <scope>NUCLEOTIDE SEQUENCE [LARGE SCALE GENOMIC DNA]</scope>
    <source>
        <strain evidence="3 4">NEAU-D13</strain>
    </source>
</reference>
<dbReference type="GO" id="GO:0004493">
    <property type="term" value="F:methylmalonyl-CoA epimerase activity"/>
    <property type="evidence" value="ECO:0007669"/>
    <property type="project" value="TreeGrafter"/>
</dbReference>
<accession>A0A7C9RW65</accession>
<keyword evidence="4" id="KW-1185">Reference proteome</keyword>
<protein>
    <submittedName>
        <fullName evidence="3">VOC family protein</fullName>
    </submittedName>
</protein>
<evidence type="ECO:0000256" key="1">
    <source>
        <dbReference type="ARBA" id="ARBA00022723"/>
    </source>
</evidence>
<dbReference type="InterPro" id="IPR004360">
    <property type="entry name" value="Glyas_Fos-R_dOase_dom"/>
</dbReference>
<dbReference type="InterPro" id="IPR029068">
    <property type="entry name" value="Glyas_Bleomycin-R_OHBP_Dase"/>
</dbReference>
<evidence type="ECO:0000313" key="4">
    <source>
        <dbReference type="Proteomes" id="UP000481360"/>
    </source>
</evidence>
<keyword evidence="1" id="KW-0479">Metal-binding</keyword>
<dbReference type="GO" id="GO:0046491">
    <property type="term" value="P:L-methylmalonyl-CoA metabolic process"/>
    <property type="evidence" value="ECO:0007669"/>
    <property type="project" value="TreeGrafter"/>
</dbReference>
<proteinExistence type="predicted"/>
<dbReference type="Gene3D" id="3.10.180.10">
    <property type="entry name" value="2,3-Dihydroxybiphenyl 1,2-Dioxygenase, domain 1"/>
    <property type="match status" value="1"/>
</dbReference>
<feature type="domain" description="VOC" evidence="2">
    <location>
        <begin position="5"/>
        <end position="143"/>
    </location>
</feature>
<dbReference type="PANTHER" id="PTHR43048:SF5">
    <property type="entry name" value="BLR5325 PROTEIN"/>
    <property type="match status" value="1"/>
</dbReference>
<dbReference type="Proteomes" id="UP000481360">
    <property type="component" value="Unassembled WGS sequence"/>
</dbReference>
<sequence>MTIKSMHHIGMTVTDLAAAVAFFEALGLELEGKAHMEGEFVDGVIGLDGSSSDIAMMRTPDDRYRIEFSEFQAPQSIDGSSHAPINALGLRHVAFVVDDLDDTLARIKPHGAELVRNIETYQDVLRTCYVRGPEGILLELCEYFR</sequence>
<dbReference type="EMBL" id="JAAMPJ010000014">
    <property type="protein sequence ID" value="NGY64971.1"/>
    <property type="molecule type" value="Genomic_DNA"/>
</dbReference>
<dbReference type="CDD" id="cd08353">
    <property type="entry name" value="VOC_like"/>
    <property type="match status" value="1"/>
</dbReference>
<dbReference type="PANTHER" id="PTHR43048">
    <property type="entry name" value="METHYLMALONYL-COA EPIMERASE"/>
    <property type="match status" value="1"/>
</dbReference>
<dbReference type="InterPro" id="IPR051785">
    <property type="entry name" value="MMCE/EMCE_epimerase"/>
</dbReference>
<dbReference type="RefSeq" id="WP_166053772.1">
    <property type="nucleotide sequence ID" value="NZ_JAAMPJ010000014.1"/>
</dbReference>
<dbReference type="Pfam" id="PF00903">
    <property type="entry name" value="Glyoxalase"/>
    <property type="match status" value="1"/>
</dbReference>
<dbReference type="GO" id="GO:0046872">
    <property type="term" value="F:metal ion binding"/>
    <property type="evidence" value="ECO:0007669"/>
    <property type="project" value="UniProtKB-KW"/>
</dbReference>
<name>A0A7C9RW65_9PSEU</name>
<dbReference type="SUPFAM" id="SSF54593">
    <property type="entry name" value="Glyoxalase/Bleomycin resistance protein/Dihydroxybiphenyl dioxygenase"/>
    <property type="match status" value="1"/>
</dbReference>
<evidence type="ECO:0000259" key="2">
    <source>
        <dbReference type="PROSITE" id="PS51819"/>
    </source>
</evidence>
<evidence type="ECO:0000313" key="3">
    <source>
        <dbReference type="EMBL" id="NGY64971.1"/>
    </source>
</evidence>
<dbReference type="PROSITE" id="PS51819">
    <property type="entry name" value="VOC"/>
    <property type="match status" value="1"/>
</dbReference>
<dbReference type="InterPro" id="IPR037523">
    <property type="entry name" value="VOC_core"/>
</dbReference>